<dbReference type="eggNOG" id="ENOG5034B25">
    <property type="taxonomic scope" value="Bacteria"/>
</dbReference>
<sequence>MPCPEVVTGRVEIPGEDYDRIQRAADAGQNLWRLSPVRTAQVVGTSHLGLRPQDVYTFVEQYRDAGDGLMHAVVRVRHRDCVYLVELYQPQRQGARGIWVVQEVTEL</sequence>
<keyword evidence="2" id="KW-1185">Reference proteome</keyword>
<dbReference type="OrthoDB" id="2375880at2"/>
<name>A0A1I7FGS8_9BACL</name>
<proteinExistence type="predicted"/>
<dbReference type="AlphaFoldDB" id="A0A1I7FGS8"/>
<dbReference type="RefSeq" id="WP_074948759.1">
    <property type="nucleotide sequence ID" value="NZ_FPBV01000001.1"/>
</dbReference>
<dbReference type="EMBL" id="FPBV01000001">
    <property type="protein sequence ID" value="SFU35402.1"/>
    <property type="molecule type" value="Genomic_DNA"/>
</dbReference>
<dbReference type="Proteomes" id="UP000183508">
    <property type="component" value="Unassembled WGS sequence"/>
</dbReference>
<gene>
    <name evidence="1" type="ORF">SAMN05421543_101246</name>
</gene>
<reference evidence="2" key="1">
    <citation type="submission" date="2016-10" db="EMBL/GenBank/DDBJ databases">
        <authorList>
            <person name="Varghese N."/>
        </authorList>
    </citation>
    <scope>NUCLEOTIDE SEQUENCE [LARGE SCALE GENOMIC DNA]</scope>
    <source>
        <strain evidence="2">DSM 17980</strain>
    </source>
</reference>
<organism evidence="1 2">
    <name type="scientific">Alicyclobacillus macrosporangiidus</name>
    <dbReference type="NCBI Taxonomy" id="392015"/>
    <lineage>
        <taxon>Bacteria</taxon>
        <taxon>Bacillati</taxon>
        <taxon>Bacillota</taxon>
        <taxon>Bacilli</taxon>
        <taxon>Bacillales</taxon>
        <taxon>Alicyclobacillaceae</taxon>
        <taxon>Alicyclobacillus</taxon>
    </lineage>
</organism>
<dbReference type="STRING" id="392015.SAMN05421543_101246"/>
<evidence type="ECO:0000313" key="1">
    <source>
        <dbReference type="EMBL" id="SFU35402.1"/>
    </source>
</evidence>
<evidence type="ECO:0000313" key="2">
    <source>
        <dbReference type="Proteomes" id="UP000183508"/>
    </source>
</evidence>
<accession>A0A1I7FGS8</accession>
<protein>
    <submittedName>
        <fullName evidence="1">Uncharacterized protein</fullName>
    </submittedName>
</protein>